<evidence type="ECO:0000259" key="13">
    <source>
        <dbReference type="PROSITE" id="PS50011"/>
    </source>
</evidence>
<organism evidence="14 15">
    <name type="scientific">Lactuca saligna</name>
    <name type="common">Willowleaf lettuce</name>
    <dbReference type="NCBI Taxonomy" id="75948"/>
    <lineage>
        <taxon>Eukaryota</taxon>
        <taxon>Viridiplantae</taxon>
        <taxon>Streptophyta</taxon>
        <taxon>Embryophyta</taxon>
        <taxon>Tracheophyta</taxon>
        <taxon>Spermatophyta</taxon>
        <taxon>Magnoliopsida</taxon>
        <taxon>eudicotyledons</taxon>
        <taxon>Gunneridae</taxon>
        <taxon>Pentapetalae</taxon>
        <taxon>asterids</taxon>
        <taxon>campanulids</taxon>
        <taxon>Asterales</taxon>
        <taxon>Asteraceae</taxon>
        <taxon>Cichorioideae</taxon>
        <taxon>Cichorieae</taxon>
        <taxon>Lactucinae</taxon>
        <taxon>Lactuca</taxon>
    </lineage>
</organism>
<dbReference type="SUPFAM" id="SSF56112">
    <property type="entry name" value="Protein kinase-like (PK-like)"/>
    <property type="match status" value="1"/>
</dbReference>
<dbReference type="FunFam" id="3.30.200.20:FF:000039">
    <property type="entry name" value="receptor-like protein kinase FERONIA"/>
    <property type="match status" value="1"/>
</dbReference>
<evidence type="ECO:0000256" key="2">
    <source>
        <dbReference type="ARBA" id="ARBA00022527"/>
    </source>
</evidence>
<feature type="repeat" description="WD" evidence="11">
    <location>
        <begin position="511"/>
        <end position="551"/>
    </location>
</feature>
<name>A0AA36E7A9_LACSI</name>
<evidence type="ECO:0000313" key="15">
    <source>
        <dbReference type="Proteomes" id="UP001177003"/>
    </source>
</evidence>
<dbReference type="EC" id="2.7.11.1" evidence="1"/>
<feature type="binding site" evidence="12">
    <location>
        <position position="57"/>
    </location>
    <ligand>
        <name>ATP</name>
        <dbReference type="ChEBI" id="CHEBI:30616"/>
    </ligand>
</feature>
<dbReference type="EMBL" id="OX465081">
    <property type="protein sequence ID" value="CAI9284877.1"/>
    <property type="molecule type" value="Genomic_DNA"/>
</dbReference>
<evidence type="ECO:0000256" key="11">
    <source>
        <dbReference type="PROSITE-ProRule" id="PRU00221"/>
    </source>
</evidence>
<evidence type="ECO:0000256" key="5">
    <source>
        <dbReference type="ARBA" id="ARBA00022737"/>
    </source>
</evidence>
<accession>A0AA36E7A9</accession>
<dbReference type="GO" id="GO:0061630">
    <property type="term" value="F:ubiquitin protein ligase activity"/>
    <property type="evidence" value="ECO:0007669"/>
    <property type="project" value="InterPro"/>
</dbReference>
<keyword evidence="6 12" id="KW-0547">Nucleotide-binding</keyword>
<dbReference type="PROSITE" id="PS00107">
    <property type="entry name" value="PROTEIN_KINASE_ATP"/>
    <property type="match status" value="1"/>
</dbReference>
<dbReference type="Gene3D" id="2.130.10.10">
    <property type="entry name" value="YVTN repeat-like/Quinoprotein amine dehydrogenase"/>
    <property type="match status" value="1"/>
</dbReference>
<dbReference type="Gene3D" id="1.10.510.10">
    <property type="entry name" value="Transferase(Phosphotransferase) domain 1"/>
    <property type="match status" value="1"/>
</dbReference>
<dbReference type="GO" id="GO:0005524">
    <property type="term" value="F:ATP binding"/>
    <property type="evidence" value="ECO:0007669"/>
    <property type="project" value="UniProtKB-UniRule"/>
</dbReference>
<dbReference type="SMART" id="SM00320">
    <property type="entry name" value="WD40"/>
    <property type="match status" value="6"/>
</dbReference>
<evidence type="ECO:0000313" key="14">
    <source>
        <dbReference type="EMBL" id="CAI9284877.1"/>
    </source>
</evidence>
<dbReference type="InterPro" id="IPR019775">
    <property type="entry name" value="WD40_repeat_CS"/>
</dbReference>
<proteinExistence type="predicted"/>
<keyword evidence="4" id="KW-0808">Transferase</keyword>
<dbReference type="GO" id="GO:0004674">
    <property type="term" value="F:protein serine/threonine kinase activity"/>
    <property type="evidence" value="ECO:0007669"/>
    <property type="project" value="UniProtKB-KW"/>
</dbReference>
<sequence length="641" mass="72685">MMHLITKFENLKIQLGAIKLATDNFADENCIGRGGFGKVYKGELVHSKGQKIVVALKRLDPKFGQGNPEFWKEIIMLSIYKHENIVSLLGFCDESNEKILVYEYASRRSLDSYLNRDDLTWNQRLQICIGAARGLAYLHNPGGTQQRVLHRDIKSSNILLDENWNAKILDLGLSKFAPANQQHTFLVTNVVGTLGYCDPLYIETGLLTKESDVYSFGVVLFEVLCGRLCISNKNGIHQSLTGLVRHYYPQNKMSDLIYSNIKDGMNPRSLDAFITIAYMCLKRDLEERPLMADVLRILESALEYQNHDKKVEIMQREGYSSSQSDYYRLKVIATLTNGENFHSSDIVTSIEFNHDDKLFATAGVSRRINIFDYSTMVNEPSELRFPLVEMPTRSKLSCLSWNKHTKNHIASSDYEGIVTIWDVNTRQGVMEFKEHNKRAWSVDFSHLESSMLVSGGDDHKQESSVINIKMSANICSVKYNPGSSNHIAVGSADHYIYYYDIRNISYPLNIFIGHQKSVSHVKFLSNDELASASTDSTLCLWDVTRNIPVQKLKGHANYLNFVGLSVYRDFLACGSETNEVYVYHKAMSKPLTWHRFETLNVEDSDKDRGSDFVSAVCWKSDSPTMLAANSRGLVKVLVLAP</sequence>
<dbReference type="PROSITE" id="PS00678">
    <property type="entry name" value="WD_REPEATS_1"/>
    <property type="match status" value="1"/>
</dbReference>
<dbReference type="SUPFAM" id="SSF50978">
    <property type="entry name" value="WD40 repeat-like"/>
    <property type="match status" value="1"/>
</dbReference>
<evidence type="ECO:0000256" key="8">
    <source>
        <dbReference type="ARBA" id="ARBA00022840"/>
    </source>
</evidence>
<dbReference type="InterPro" id="IPR001680">
    <property type="entry name" value="WD40_rpt"/>
</dbReference>
<keyword evidence="15" id="KW-1185">Reference proteome</keyword>
<evidence type="ECO:0000256" key="9">
    <source>
        <dbReference type="ARBA" id="ARBA00047899"/>
    </source>
</evidence>
<gene>
    <name evidence="14" type="ORF">LSALG_LOCUS24381</name>
</gene>
<keyword evidence="3 11" id="KW-0853">WD repeat</keyword>
<dbReference type="PROSITE" id="PS50294">
    <property type="entry name" value="WD_REPEATS_REGION"/>
    <property type="match status" value="1"/>
</dbReference>
<dbReference type="SMART" id="SM00220">
    <property type="entry name" value="S_TKc"/>
    <property type="match status" value="1"/>
</dbReference>
<dbReference type="PROSITE" id="PS50082">
    <property type="entry name" value="WD_REPEATS_2"/>
    <property type="match status" value="1"/>
</dbReference>
<comment type="catalytic activity">
    <reaction evidence="10">
        <text>L-seryl-[protein] + ATP = O-phospho-L-seryl-[protein] + ADP + H(+)</text>
        <dbReference type="Rhea" id="RHEA:17989"/>
        <dbReference type="Rhea" id="RHEA-COMP:9863"/>
        <dbReference type="Rhea" id="RHEA-COMP:11604"/>
        <dbReference type="ChEBI" id="CHEBI:15378"/>
        <dbReference type="ChEBI" id="CHEBI:29999"/>
        <dbReference type="ChEBI" id="CHEBI:30616"/>
        <dbReference type="ChEBI" id="CHEBI:83421"/>
        <dbReference type="ChEBI" id="CHEBI:456216"/>
        <dbReference type="EC" id="2.7.11.1"/>
    </reaction>
</comment>
<dbReference type="InterPro" id="IPR008271">
    <property type="entry name" value="Ser/Thr_kinase_AS"/>
</dbReference>
<dbReference type="InterPro" id="IPR000719">
    <property type="entry name" value="Prot_kinase_dom"/>
</dbReference>
<keyword evidence="8 12" id="KW-0067">ATP-binding</keyword>
<evidence type="ECO:0000256" key="12">
    <source>
        <dbReference type="PROSITE-ProRule" id="PRU10141"/>
    </source>
</evidence>
<dbReference type="InterPro" id="IPR042755">
    <property type="entry name" value="COP1"/>
</dbReference>
<dbReference type="InterPro" id="IPR036322">
    <property type="entry name" value="WD40_repeat_dom_sf"/>
</dbReference>
<dbReference type="AlphaFoldDB" id="A0AA36E7A9"/>
<evidence type="ECO:0000256" key="1">
    <source>
        <dbReference type="ARBA" id="ARBA00012513"/>
    </source>
</evidence>
<dbReference type="PANTHER" id="PTHR44080:SF1">
    <property type="entry name" value="E3 UBIQUITIN-PROTEIN LIGASE COP1"/>
    <property type="match status" value="1"/>
</dbReference>
<dbReference type="PROSITE" id="PS50011">
    <property type="entry name" value="PROTEIN_KINASE_DOM"/>
    <property type="match status" value="1"/>
</dbReference>
<dbReference type="Gene3D" id="3.30.200.20">
    <property type="entry name" value="Phosphorylase Kinase, domain 1"/>
    <property type="match status" value="1"/>
</dbReference>
<evidence type="ECO:0000256" key="3">
    <source>
        <dbReference type="ARBA" id="ARBA00022574"/>
    </source>
</evidence>
<keyword evidence="5" id="KW-0677">Repeat</keyword>
<evidence type="ECO:0000256" key="7">
    <source>
        <dbReference type="ARBA" id="ARBA00022777"/>
    </source>
</evidence>
<reference evidence="14" key="1">
    <citation type="submission" date="2023-04" db="EMBL/GenBank/DDBJ databases">
        <authorList>
            <person name="Vijverberg K."/>
            <person name="Xiong W."/>
            <person name="Schranz E."/>
        </authorList>
    </citation>
    <scope>NUCLEOTIDE SEQUENCE</scope>
</reference>
<dbReference type="Proteomes" id="UP001177003">
    <property type="component" value="Chromosome 5"/>
</dbReference>
<dbReference type="GO" id="GO:0043161">
    <property type="term" value="P:proteasome-mediated ubiquitin-dependent protein catabolic process"/>
    <property type="evidence" value="ECO:0007669"/>
    <property type="project" value="TreeGrafter"/>
</dbReference>
<dbReference type="Pfam" id="PF00400">
    <property type="entry name" value="WD40"/>
    <property type="match status" value="2"/>
</dbReference>
<dbReference type="InterPro" id="IPR015943">
    <property type="entry name" value="WD40/YVTN_repeat-like_dom_sf"/>
</dbReference>
<dbReference type="PANTHER" id="PTHR44080">
    <property type="entry name" value="E3 UBIQUITIN-PROTEIN LIGASE COP1"/>
    <property type="match status" value="1"/>
</dbReference>
<keyword evidence="7" id="KW-0418">Kinase</keyword>
<dbReference type="InterPro" id="IPR017441">
    <property type="entry name" value="Protein_kinase_ATP_BS"/>
</dbReference>
<dbReference type="FunFam" id="1.10.510.10:FF:001023">
    <property type="entry name" value="Os07g0541700 protein"/>
    <property type="match status" value="1"/>
</dbReference>
<evidence type="ECO:0000256" key="10">
    <source>
        <dbReference type="ARBA" id="ARBA00048679"/>
    </source>
</evidence>
<comment type="catalytic activity">
    <reaction evidence="9">
        <text>L-threonyl-[protein] + ATP = O-phospho-L-threonyl-[protein] + ADP + H(+)</text>
        <dbReference type="Rhea" id="RHEA:46608"/>
        <dbReference type="Rhea" id="RHEA-COMP:11060"/>
        <dbReference type="Rhea" id="RHEA-COMP:11605"/>
        <dbReference type="ChEBI" id="CHEBI:15378"/>
        <dbReference type="ChEBI" id="CHEBI:30013"/>
        <dbReference type="ChEBI" id="CHEBI:30616"/>
        <dbReference type="ChEBI" id="CHEBI:61977"/>
        <dbReference type="ChEBI" id="CHEBI:456216"/>
        <dbReference type="EC" id="2.7.11.1"/>
    </reaction>
</comment>
<keyword evidence="2" id="KW-0723">Serine/threonine-protein kinase</keyword>
<evidence type="ECO:0000256" key="6">
    <source>
        <dbReference type="ARBA" id="ARBA00022741"/>
    </source>
</evidence>
<dbReference type="Pfam" id="PF00069">
    <property type="entry name" value="Pkinase"/>
    <property type="match status" value="1"/>
</dbReference>
<evidence type="ECO:0000256" key="4">
    <source>
        <dbReference type="ARBA" id="ARBA00022679"/>
    </source>
</evidence>
<dbReference type="InterPro" id="IPR011009">
    <property type="entry name" value="Kinase-like_dom_sf"/>
</dbReference>
<protein>
    <recommendedName>
        <fullName evidence="1">non-specific serine/threonine protein kinase</fullName>
        <ecNumber evidence="1">2.7.11.1</ecNumber>
    </recommendedName>
</protein>
<dbReference type="PROSITE" id="PS00108">
    <property type="entry name" value="PROTEIN_KINASE_ST"/>
    <property type="match status" value="1"/>
</dbReference>
<feature type="domain" description="Protein kinase" evidence="13">
    <location>
        <begin position="25"/>
        <end position="302"/>
    </location>
</feature>